<dbReference type="SUPFAM" id="SSF51445">
    <property type="entry name" value="(Trans)glycosidases"/>
    <property type="match status" value="1"/>
</dbReference>
<dbReference type="Proteomes" id="UP001165405">
    <property type="component" value="Unassembled WGS sequence"/>
</dbReference>
<reference evidence="2" key="1">
    <citation type="submission" date="2022-01" db="EMBL/GenBank/DDBJ databases">
        <title>Antribacter sp. nov., isolated from Guizhou of China.</title>
        <authorList>
            <person name="Chengliang C."/>
            <person name="Ya Z."/>
        </authorList>
    </citation>
    <scope>NUCLEOTIDE SEQUENCE</scope>
    <source>
        <strain evidence="2">KLBMP 9083</strain>
    </source>
</reference>
<keyword evidence="4" id="KW-1185">Reference proteome</keyword>
<evidence type="ECO:0000313" key="2">
    <source>
        <dbReference type="EMBL" id="MCF4119702.1"/>
    </source>
</evidence>
<feature type="domain" description="CBM6" evidence="1">
    <location>
        <begin position="732"/>
        <end position="874"/>
    </location>
</feature>
<dbReference type="RefSeq" id="WP_236087416.1">
    <property type="nucleotide sequence ID" value="NZ_JAKGSG010000006.1"/>
</dbReference>
<protein>
    <recommendedName>
        <fullName evidence="1">CBM6 domain-containing protein</fullName>
    </recommendedName>
</protein>
<evidence type="ECO:0000313" key="4">
    <source>
        <dbReference type="Proteomes" id="UP001165405"/>
    </source>
</evidence>
<dbReference type="InterPro" id="IPR008979">
    <property type="entry name" value="Galactose-bd-like_sf"/>
</dbReference>
<dbReference type="InterPro" id="IPR005084">
    <property type="entry name" value="CBM6"/>
</dbReference>
<dbReference type="Gene3D" id="3.20.20.80">
    <property type="entry name" value="Glycosidases"/>
    <property type="match status" value="1"/>
</dbReference>
<dbReference type="InterPro" id="IPR017853">
    <property type="entry name" value="GH"/>
</dbReference>
<dbReference type="AlphaFoldDB" id="A0AA41U7S7"/>
<accession>A0AA41U7S7</accession>
<organism evidence="2 4">
    <name type="scientific">Antribacter soli</name>
    <dbReference type="NCBI Taxonomy" id="2910976"/>
    <lineage>
        <taxon>Bacteria</taxon>
        <taxon>Bacillati</taxon>
        <taxon>Actinomycetota</taxon>
        <taxon>Actinomycetes</taxon>
        <taxon>Micrococcales</taxon>
        <taxon>Promicromonosporaceae</taxon>
        <taxon>Antribacter</taxon>
    </lineage>
</organism>
<dbReference type="PROSITE" id="PS51175">
    <property type="entry name" value="CBM6"/>
    <property type="match status" value="2"/>
</dbReference>
<dbReference type="Gene3D" id="2.60.120.260">
    <property type="entry name" value="Galactose-binding domain-like"/>
    <property type="match status" value="3"/>
</dbReference>
<feature type="domain" description="CBM6" evidence="1">
    <location>
        <begin position="461"/>
        <end position="603"/>
    </location>
</feature>
<dbReference type="GO" id="GO:0030246">
    <property type="term" value="F:carbohydrate binding"/>
    <property type="evidence" value="ECO:0007669"/>
    <property type="project" value="InterPro"/>
</dbReference>
<proteinExistence type="predicted"/>
<sequence>MTALVAATLTVAQPAAAETDVLTVDFGATTGAFRGGATGTLYGFGDIGVPTSALVNGAHITNSSQRAPYGTQHPSGDSLRIEDGFFAKHGTELAIYIQDYYPDWPYNGGQRPGDTRTYNQANGAFTNQANGVWDYLEVVEFVTEAVAAQSDRPQSYLFIPFNEPDGGNWYPNWSTQRDQFNADWSAVHAKIQQVWQRHGLGHARIGGTGDTRWQPARTNDFLRYTRDQGTLPDVFIWHELGIDNLATYRTHFADYRALEQSLGVSPIPVNITEYGMLRDMGVPGQLVQWFSMFEDTKVDAQTAYWNYAGNLSDNTARPGGANGGWWMFKWYGDLAGSQTVRVTPPQPNAVDSLQGIGAIDAANRRATVLYGGTEDDVQVDLRGLSSAVFGTAVDVEVREVTLTGAEGLAATPRVVHALDGVAVSGGNLSVTVPTYDRYAAYQVVITPQQDRAITVDPVWTTSVEAEATQLTAATAYYQNPQAGGGWKFLASGSNDVGSFNQPTSKADWTVTVPRTGTYRFQVIGSAPGKPGRHALFVDGSSRTTIQYTADLALNATSKWQYRGSAEVSVSLTAGTHVLSVRASQNGTQVLPGSDITLDKFVVTDTTTGEPTAYPASTLRYHGGAALGWQSGTRGFGSVAGQAQRADAYLNAMETGYYDVAVEYYTTGASDLRLDLGGRSASVVQVPNAGHRRTTVRAHLTEGINELELRSNLGVRVKSVTVTRAPAGDASASTFEGEALTRNGSAAVASVDPAAGSNASGGQYVGWVGNGSNNYVSIPRSGGFAAAGSYNLVIHYANAELAGSHDYNPQVVDRQVVVTEGTGATPVGSAFFRYTYAWNSFWQRTVPITLTTSTGAIRLGNPSAWAPDIDKVTVAPLVAGSPTTVQLP</sequence>
<dbReference type="CDD" id="cd04081">
    <property type="entry name" value="CBM35_galactosidase-like"/>
    <property type="match status" value="1"/>
</dbReference>
<evidence type="ECO:0000259" key="1">
    <source>
        <dbReference type="PROSITE" id="PS51175"/>
    </source>
</evidence>
<comment type="caution">
    <text evidence="2">The sequence shown here is derived from an EMBL/GenBank/DDBJ whole genome shotgun (WGS) entry which is preliminary data.</text>
</comment>
<evidence type="ECO:0000313" key="3">
    <source>
        <dbReference type="EMBL" id="MCF4123464.1"/>
    </source>
</evidence>
<dbReference type="CDD" id="cd02795">
    <property type="entry name" value="CBM6-CBM35-CBM36_like"/>
    <property type="match status" value="1"/>
</dbReference>
<dbReference type="SUPFAM" id="SSF49785">
    <property type="entry name" value="Galactose-binding domain-like"/>
    <property type="match status" value="2"/>
</dbReference>
<dbReference type="EMBL" id="JAKGSG010000006">
    <property type="protein sequence ID" value="MCF4119702.1"/>
    <property type="molecule type" value="Genomic_DNA"/>
</dbReference>
<gene>
    <name evidence="2" type="ORF">L1785_01780</name>
    <name evidence="3" type="ORF">L1785_21080</name>
</gene>
<name>A0AA41U7S7_9MICO</name>
<dbReference type="EMBL" id="JAKGSG010000061">
    <property type="protein sequence ID" value="MCF4123464.1"/>
    <property type="molecule type" value="Genomic_DNA"/>
</dbReference>